<dbReference type="InterPro" id="IPR003448">
    <property type="entry name" value="Mopterin_biosynth_MoaE"/>
</dbReference>
<evidence type="ECO:0000256" key="2">
    <source>
        <dbReference type="ARBA" id="ARBA00005426"/>
    </source>
</evidence>
<reference evidence="12 13" key="1">
    <citation type="submission" date="2018-03" db="EMBL/GenBank/DDBJ databases">
        <title>Genomic Encyclopedia of Archaeal and Bacterial Type Strains, Phase II (KMG-II): from individual species to whole genera.</title>
        <authorList>
            <person name="Goeker M."/>
        </authorList>
    </citation>
    <scope>NUCLEOTIDE SEQUENCE [LARGE SCALE GENOMIC DNA]</scope>
    <source>
        <strain evidence="12 13">DSM 27929</strain>
    </source>
</reference>
<evidence type="ECO:0000256" key="11">
    <source>
        <dbReference type="ARBA" id="ARBA00049878"/>
    </source>
</evidence>
<sequence>MIIISQKLKNMENQEKKRTPKNIFVNGPIAPEKISKSIANHATKTDIGGHSIFLGQVRADEKEGGTVKAIEYTAYEDMALQKAFEIREDVFSKYPLTCMHIYHSLGEVKTGEICLFVFTSSKHRKAAIDACEELVERIKKDLPIWGKELVDNDSSVWKENT</sequence>
<evidence type="ECO:0000313" key="12">
    <source>
        <dbReference type="EMBL" id="PRY84553.1"/>
    </source>
</evidence>
<comment type="caution">
    <text evidence="12">The sequence shown here is derived from an EMBL/GenBank/DDBJ whole genome shotgun (WGS) entry which is preliminary data.</text>
</comment>
<evidence type="ECO:0000256" key="4">
    <source>
        <dbReference type="ARBA" id="ARBA00013858"/>
    </source>
</evidence>
<dbReference type="SUPFAM" id="SSF54690">
    <property type="entry name" value="Molybdopterin synthase subunit MoaE"/>
    <property type="match status" value="1"/>
</dbReference>
<comment type="subunit">
    <text evidence="6">Heterotetramer of 2 MoaD subunits and 2 MoaE subunits. Also stable as homodimer. The enzyme changes between these two forms during catalysis.</text>
</comment>
<evidence type="ECO:0000256" key="7">
    <source>
        <dbReference type="ARBA" id="ARBA00029745"/>
    </source>
</evidence>
<dbReference type="GO" id="GO:0006777">
    <property type="term" value="P:Mo-molybdopterin cofactor biosynthetic process"/>
    <property type="evidence" value="ECO:0007669"/>
    <property type="project" value="UniProtKB-KW"/>
</dbReference>
<dbReference type="EMBL" id="PVTR01000019">
    <property type="protein sequence ID" value="PRY84553.1"/>
    <property type="molecule type" value="Genomic_DNA"/>
</dbReference>
<evidence type="ECO:0000256" key="10">
    <source>
        <dbReference type="ARBA" id="ARBA00032474"/>
    </source>
</evidence>
<name>A0A2T0WCX2_9BACT</name>
<keyword evidence="5" id="KW-0501">Molybdenum cofactor biosynthesis</keyword>
<evidence type="ECO:0000256" key="3">
    <source>
        <dbReference type="ARBA" id="ARBA00011950"/>
    </source>
</evidence>
<dbReference type="CDD" id="cd00756">
    <property type="entry name" value="MoaE"/>
    <property type="match status" value="1"/>
</dbReference>
<dbReference type="Proteomes" id="UP000238157">
    <property type="component" value="Unassembled WGS sequence"/>
</dbReference>
<dbReference type="AlphaFoldDB" id="A0A2T0WCX2"/>
<accession>A0A2T0WCX2</accession>
<protein>
    <recommendedName>
        <fullName evidence="4">Molybdopterin synthase catalytic subunit</fullName>
        <ecNumber evidence="3">2.8.1.12</ecNumber>
    </recommendedName>
    <alternativeName>
        <fullName evidence="9">MPT synthase subunit 2</fullName>
    </alternativeName>
    <alternativeName>
        <fullName evidence="7">Molybdenum cofactor biosynthesis protein E</fullName>
    </alternativeName>
    <alternativeName>
        <fullName evidence="8">Molybdopterin-converting factor large subunit</fullName>
    </alternativeName>
    <alternativeName>
        <fullName evidence="10">Molybdopterin-converting factor subunit 2</fullName>
    </alternativeName>
</protein>
<organism evidence="12 13">
    <name type="scientific">Mongoliibacter ruber</name>
    <dbReference type="NCBI Taxonomy" id="1750599"/>
    <lineage>
        <taxon>Bacteria</taxon>
        <taxon>Pseudomonadati</taxon>
        <taxon>Bacteroidota</taxon>
        <taxon>Cytophagia</taxon>
        <taxon>Cytophagales</taxon>
        <taxon>Cyclobacteriaceae</taxon>
        <taxon>Mongoliibacter</taxon>
    </lineage>
</organism>
<dbReference type="PANTHER" id="PTHR23404">
    <property type="entry name" value="MOLYBDOPTERIN SYNTHASE RELATED"/>
    <property type="match status" value="1"/>
</dbReference>
<evidence type="ECO:0000256" key="6">
    <source>
        <dbReference type="ARBA" id="ARBA00026066"/>
    </source>
</evidence>
<comment type="similarity">
    <text evidence="2">Belongs to the MoaE family.</text>
</comment>
<dbReference type="Pfam" id="PF02391">
    <property type="entry name" value="MoaE"/>
    <property type="match status" value="1"/>
</dbReference>
<evidence type="ECO:0000313" key="13">
    <source>
        <dbReference type="Proteomes" id="UP000238157"/>
    </source>
</evidence>
<dbReference type="InterPro" id="IPR036563">
    <property type="entry name" value="MoaE_sf"/>
</dbReference>
<dbReference type="EC" id="2.8.1.12" evidence="3"/>
<evidence type="ECO:0000256" key="9">
    <source>
        <dbReference type="ARBA" id="ARBA00030781"/>
    </source>
</evidence>
<comment type="catalytic activity">
    <reaction evidence="11">
        <text>2 [molybdopterin-synthase sulfur-carrier protein]-C-terminal-Gly-aminoethanethioate + cyclic pyranopterin phosphate + H2O = molybdopterin + 2 [molybdopterin-synthase sulfur-carrier protein]-C-terminal Gly-Gly + 2 H(+)</text>
        <dbReference type="Rhea" id="RHEA:26333"/>
        <dbReference type="Rhea" id="RHEA-COMP:12202"/>
        <dbReference type="Rhea" id="RHEA-COMP:19907"/>
        <dbReference type="ChEBI" id="CHEBI:15377"/>
        <dbReference type="ChEBI" id="CHEBI:15378"/>
        <dbReference type="ChEBI" id="CHEBI:58698"/>
        <dbReference type="ChEBI" id="CHEBI:59648"/>
        <dbReference type="ChEBI" id="CHEBI:90778"/>
        <dbReference type="ChEBI" id="CHEBI:232372"/>
        <dbReference type="EC" id="2.8.1.12"/>
    </reaction>
</comment>
<dbReference type="Gene3D" id="3.90.1170.40">
    <property type="entry name" value="Molybdopterin biosynthesis MoaE subunit"/>
    <property type="match status" value="1"/>
</dbReference>
<evidence type="ECO:0000256" key="5">
    <source>
        <dbReference type="ARBA" id="ARBA00023150"/>
    </source>
</evidence>
<dbReference type="GO" id="GO:0030366">
    <property type="term" value="F:molybdopterin synthase activity"/>
    <property type="evidence" value="ECO:0007669"/>
    <property type="project" value="UniProtKB-EC"/>
</dbReference>
<keyword evidence="13" id="KW-1185">Reference proteome</keyword>
<gene>
    <name evidence="12" type="ORF">CLW00_11914</name>
</gene>
<comment type="pathway">
    <text evidence="1">Cofactor biosynthesis; molybdopterin biosynthesis.</text>
</comment>
<evidence type="ECO:0000256" key="8">
    <source>
        <dbReference type="ARBA" id="ARBA00030407"/>
    </source>
</evidence>
<evidence type="ECO:0000256" key="1">
    <source>
        <dbReference type="ARBA" id="ARBA00005046"/>
    </source>
</evidence>
<proteinExistence type="inferred from homology"/>